<dbReference type="Proteomes" id="UP000250043">
    <property type="component" value="Unassembled WGS sequence"/>
</dbReference>
<evidence type="ECO:0000313" key="2">
    <source>
        <dbReference type="Proteomes" id="UP000250043"/>
    </source>
</evidence>
<evidence type="ECO:0000313" key="1">
    <source>
        <dbReference type="EMBL" id="OCH90765.1"/>
    </source>
</evidence>
<accession>A0A8E2B3M9</accession>
<gene>
    <name evidence="1" type="ORF">OBBRIDRAFT_570483</name>
</gene>
<keyword evidence="2" id="KW-1185">Reference proteome</keyword>
<name>A0A8E2B3M9_9APHY</name>
<proteinExistence type="predicted"/>
<reference evidence="1 2" key="1">
    <citation type="submission" date="2016-07" db="EMBL/GenBank/DDBJ databases">
        <title>Draft genome of the white-rot fungus Obba rivulosa 3A-2.</title>
        <authorList>
            <consortium name="DOE Joint Genome Institute"/>
            <person name="Miettinen O."/>
            <person name="Riley R."/>
            <person name="Acob R."/>
            <person name="Barry K."/>
            <person name="Cullen D."/>
            <person name="De Vries R."/>
            <person name="Hainaut M."/>
            <person name="Hatakka A."/>
            <person name="Henrissat B."/>
            <person name="Hilden K."/>
            <person name="Kuo R."/>
            <person name="Labutti K."/>
            <person name="Lipzen A."/>
            <person name="Makela M.R."/>
            <person name="Sandor L."/>
            <person name="Spatafora J.W."/>
            <person name="Grigoriev I.V."/>
            <person name="Hibbett D.S."/>
        </authorList>
    </citation>
    <scope>NUCLEOTIDE SEQUENCE [LARGE SCALE GENOMIC DNA]</scope>
    <source>
        <strain evidence="1 2">3A-2</strain>
    </source>
</reference>
<organism evidence="1 2">
    <name type="scientific">Obba rivulosa</name>
    <dbReference type="NCBI Taxonomy" id="1052685"/>
    <lineage>
        <taxon>Eukaryota</taxon>
        <taxon>Fungi</taxon>
        <taxon>Dikarya</taxon>
        <taxon>Basidiomycota</taxon>
        <taxon>Agaricomycotina</taxon>
        <taxon>Agaricomycetes</taxon>
        <taxon>Polyporales</taxon>
        <taxon>Gelatoporiaceae</taxon>
        <taxon>Obba</taxon>
    </lineage>
</organism>
<protein>
    <submittedName>
        <fullName evidence="1">Uncharacterized protein</fullName>
    </submittedName>
</protein>
<dbReference type="EMBL" id="KV722398">
    <property type="protein sequence ID" value="OCH90765.1"/>
    <property type="molecule type" value="Genomic_DNA"/>
</dbReference>
<sequence length="183" mass="20372">MWFVPLGGRSVNFGSATARNRRLTCAASRDPAVVQIALLAIQRLGLLWHEAARTFCAGDASRSAENVRAFCNCVLCTRLFAASFLSWSALYFRFAALLFILFNSHYLPSGFPPRWSFLSTMCGHDGYHRPQFDEPCAQHRPSYIAAVGLWSGQVPSPMALLERYHSMKNGDSTSVNPTKHLIT</sequence>
<dbReference type="AlphaFoldDB" id="A0A8E2B3M9"/>